<dbReference type="AlphaFoldDB" id="A0A6V7YD94"/>
<dbReference type="GO" id="GO:0000166">
    <property type="term" value="F:nucleotide binding"/>
    <property type="evidence" value="ECO:0007669"/>
    <property type="project" value="InterPro"/>
</dbReference>
<keyword evidence="7" id="KW-0238">DNA-binding</keyword>
<dbReference type="GO" id="GO:0006260">
    <property type="term" value="P:DNA replication"/>
    <property type="evidence" value="ECO:0007669"/>
    <property type="project" value="UniProtKB-KW"/>
</dbReference>
<dbReference type="GO" id="GO:0003677">
    <property type="term" value="F:DNA binding"/>
    <property type="evidence" value="ECO:0007669"/>
    <property type="project" value="UniProtKB-KW"/>
</dbReference>
<comment type="similarity">
    <text evidence="1">Belongs to the DNA polymerase type-B family.</text>
</comment>
<dbReference type="PANTHER" id="PTHR33568:SF3">
    <property type="entry name" value="DNA-DIRECTED DNA POLYMERASE"/>
    <property type="match status" value="1"/>
</dbReference>
<keyword evidence="3" id="KW-0808">Transferase</keyword>
<dbReference type="Gene3D" id="3.30.420.10">
    <property type="entry name" value="Ribonuclease H-like superfamily/Ribonuclease H"/>
    <property type="match status" value="1"/>
</dbReference>
<organism evidence="10 11">
    <name type="scientific">Meloidogyne enterolobii</name>
    <name type="common">Root-knot nematode worm</name>
    <name type="synonym">Meloidogyne mayaguensis</name>
    <dbReference type="NCBI Taxonomy" id="390850"/>
    <lineage>
        <taxon>Eukaryota</taxon>
        <taxon>Metazoa</taxon>
        <taxon>Ecdysozoa</taxon>
        <taxon>Nematoda</taxon>
        <taxon>Chromadorea</taxon>
        <taxon>Rhabditida</taxon>
        <taxon>Tylenchina</taxon>
        <taxon>Tylenchomorpha</taxon>
        <taxon>Tylenchoidea</taxon>
        <taxon>Meloidogynidae</taxon>
        <taxon>Meloidogyninae</taxon>
        <taxon>Meloidogyne</taxon>
    </lineage>
</organism>
<dbReference type="EC" id="2.7.7.7" evidence="2"/>
<evidence type="ECO:0000256" key="8">
    <source>
        <dbReference type="ARBA" id="ARBA00049244"/>
    </source>
</evidence>
<keyword evidence="6" id="KW-0239">DNA-directed DNA polymerase</keyword>
<keyword evidence="4" id="KW-0548">Nucleotidyltransferase</keyword>
<evidence type="ECO:0000313" key="10">
    <source>
        <dbReference type="EMBL" id="CAD2209484.1"/>
    </source>
</evidence>
<evidence type="ECO:0000256" key="3">
    <source>
        <dbReference type="ARBA" id="ARBA00022679"/>
    </source>
</evidence>
<reference evidence="10 11" key="1">
    <citation type="submission" date="2020-08" db="EMBL/GenBank/DDBJ databases">
        <authorList>
            <person name="Koutsovoulos G."/>
            <person name="Danchin GJ E."/>
        </authorList>
    </citation>
    <scope>NUCLEOTIDE SEQUENCE [LARGE SCALE GENOMIC DNA]</scope>
</reference>
<dbReference type="PANTHER" id="PTHR33568">
    <property type="entry name" value="DNA POLYMERASE"/>
    <property type="match status" value="1"/>
</dbReference>
<dbReference type="Proteomes" id="UP000580250">
    <property type="component" value="Unassembled WGS sequence"/>
</dbReference>
<name>A0A6V7YD94_MELEN</name>
<dbReference type="EMBL" id="CAJEWN010004229">
    <property type="protein sequence ID" value="CAD2209484.1"/>
    <property type="molecule type" value="Genomic_DNA"/>
</dbReference>
<evidence type="ECO:0000256" key="2">
    <source>
        <dbReference type="ARBA" id="ARBA00012417"/>
    </source>
</evidence>
<accession>A0A6V7YD94</accession>
<evidence type="ECO:0000259" key="9">
    <source>
        <dbReference type="Pfam" id="PF03175"/>
    </source>
</evidence>
<evidence type="ECO:0000256" key="6">
    <source>
        <dbReference type="ARBA" id="ARBA00022932"/>
    </source>
</evidence>
<feature type="domain" description="DNA-directed DNA polymerase family B mitochondria/virus" evidence="9">
    <location>
        <begin position="79"/>
        <end position="231"/>
    </location>
</feature>
<dbReference type="InterPro" id="IPR036397">
    <property type="entry name" value="RNaseH_sf"/>
</dbReference>
<evidence type="ECO:0000313" key="11">
    <source>
        <dbReference type="Proteomes" id="UP000580250"/>
    </source>
</evidence>
<proteinExistence type="inferred from homology"/>
<protein>
    <recommendedName>
        <fullName evidence="2">DNA-directed DNA polymerase</fullName>
        <ecNumber evidence="2">2.7.7.7</ecNumber>
    </recommendedName>
</protein>
<evidence type="ECO:0000256" key="5">
    <source>
        <dbReference type="ARBA" id="ARBA00022705"/>
    </source>
</evidence>
<evidence type="ECO:0000256" key="7">
    <source>
        <dbReference type="ARBA" id="ARBA00023125"/>
    </source>
</evidence>
<keyword evidence="5" id="KW-0235">DNA replication</keyword>
<dbReference type="GO" id="GO:0003887">
    <property type="term" value="F:DNA-directed DNA polymerase activity"/>
    <property type="evidence" value="ECO:0007669"/>
    <property type="project" value="UniProtKB-KW"/>
</dbReference>
<comment type="caution">
    <text evidence="10">The sequence shown here is derived from an EMBL/GenBank/DDBJ whole genome shotgun (WGS) entry which is preliminary data.</text>
</comment>
<sequence length="278" mass="32273">MQHKQGEKGKLHEVNFISAKINCPDVLLMYRQLHGLWRERTITFSHQPFSNTSVDQLNVTNDPLTDFVAWITDFSTDTVAFSHFGGRFDMVLVFKALYLQGLTPDMIKNGNKMYEMKVKNDKKCWVIFHDTYNLMPMPLASLVPAFALKVEDKPFFPHLANNPSNYGKEIFPTMEDYLANGMMPEKRVQFDKWFDQHKNEPFNLVEQLAAYCTNDVDILMAALIAFRKEFWRSPMDLMFSGVHDNSFCLHEAFPHESPQGKSCWDCPGKRVRQRGQSK</sequence>
<dbReference type="SUPFAM" id="SSF53098">
    <property type="entry name" value="Ribonuclease H-like"/>
    <property type="match status" value="1"/>
</dbReference>
<dbReference type="Pfam" id="PF03175">
    <property type="entry name" value="DNA_pol_B_2"/>
    <property type="match status" value="1"/>
</dbReference>
<comment type="catalytic activity">
    <reaction evidence="8">
        <text>DNA(n) + a 2'-deoxyribonucleoside 5'-triphosphate = DNA(n+1) + diphosphate</text>
        <dbReference type="Rhea" id="RHEA:22508"/>
        <dbReference type="Rhea" id="RHEA-COMP:17339"/>
        <dbReference type="Rhea" id="RHEA-COMP:17340"/>
        <dbReference type="ChEBI" id="CHEBI:33019"/>
        <dbReference type="ChEBI" id="CHEBI:61560"/>
        <dbReference type="ChEBI" id="CHEBI:173112"/>
        <dbReference type="EC" id="2.7.7.7"/>
    </reaction>
</comment>
<evidence type="ECO:0000256" key="4">
    <source>
        <dbReference type="ARBA" id="ARBA00022695"/>
    </source>
</evidence>
<dbReference type="OrthoDB" id="1706475at2759"/>
<dbReference type="InterPro" id="IPR012337">
    <property type="entry name" value="RNaseH-like_sf"/>
</dbReference>
<dbReference type="InterPro" id="IPR004868">
    <property type="entry name" value="DNA-dir_DNA_pol_B_mt/vir"/>
</dbReference>
<evidence type="ECO:0000256" key="1">
    <source>
        <dbReference type="ARBA" id="ARBA00005755"/>
    </source>
</evidence>
<gene>
    <name evidence="10" type="ORF">MENT_LOCUS63651</name>
</gene>